<keyword evidence="1 6" id="KW-0597">Phosphoprotein</keyword>
<dbReference type="EMBL" id="MHRT01000005">
    <property type="protein sequence ID" value="OHA29096.1"/>
    <property type="molecule type" value="Genomic_DNA"/>
</dbReference>
<dbReference type="SMART" id="SM00448">
    <property type="entry name" value="REC"/>
    <property type="match status" value="1"/>
</dbReference>
<accession>A0A1G2MYZ5</accession>
<dbReference type="CDD" id="cd00383">
    <property type="entry name" value="trans_reg_C"/>
    <property type="match status" value="1"/>
</dbReference>
<evidence type="ECO:0000256" key="5">
    <source>
        <dbReference type="ARBA" id="ARBA00023163"/>
    </source>
</evidence>
<evidence type="ECO:0000256" key="4">
    <source>
        <dbReference type="ARBA" id="ARBA00023125"/>
    </source>
</evidence>
<dbReference type="SUPFAM" id="SSF52172">
    <property type="entry name" value="CheY-like"/>
    <property type="match status" value="1"/>
</dbReference>
<keyword evidence="3" id="KW-0805">Transcription regulation</keyword>
<comment type="caution">
    <text evidence="10">The sequence shown here is derived from an EMBL/GenBank/DDBJ whole genome shotgun (WGS) entry which is preliminary data.</text>
</comment>
<dbReference type="GO" id="GO:0000156">
    <property type="term" value="F:phosphorelay response regulator activity"/>
    <property type="evidence" value="ECO:0007669"/>
    <property type="project" value="TreeGrafter"/>
</dbReference>
<evidence type="ECO:0000256" key="3">
    <source>
        <dbReference type="ARBA" id="ARBA00023015"/>
    </source>
</evidence>
<dbReference type="InterPro" id="IPR036388">
    <property type="entry name" value="WH-like_DNA-bd_sf"/>
</dbReference>
<dbReference type="InterPro" id="IPR001867">
    <property type="entry name" value="OmpR/PhoB-type_DNA-bd"/>
</dbReference>
<evidence type="ECO:0000256" key="7">
    <source>
        <dbReference type="PROSITE-ProRule" id="PRU01091"/>
    </source>
</evidence>
<keyword evidence="4 7" id="KW-0238">DNA-binding</keyword>
<evidence type="ECO:0000259" key="8">
    <source>
        <dbReference type="PROSITE" id="PS50110"/>
    </source>
</evidence>
<protein>
    <recommendedName>
        <fullName evidence="12">DNA-binding response regulator</fullName>
    </recommendedName>
</protein>
<feature type="domain" description="Response regulatory" evidence="8">
    <location>
        <begin position="2"/>
        <end position="116"/>
    </location>
</feature>
<dbReference type="Gene3D" id="6.10.250.690">
    <property type="match status" value="1"/>
</dbReference>
<organism evidence="10 11">
    <name type="scientific">Candidatus Taylorbacteria bacterium RIFCSPHIGHO2_12_FULL_45_16</name>
    <dbReference type="NCBI Taxonomy" id="1802315"/>
    <lineage>
        <taxon>Bacteria</taxon>
        <taxon>Candidatus Tayloriibacteriota</taxon>
    </lineage>
</organism>
<dbReference type="PANTHER" id="PTHR48111">
    <property type="entry name" value="REGULATOR OF RPOS"/>
    <property type="match status" value="1"/>
</dbReference>
<dbReference type="SMART" id="SM00862">
    <property type="entry name" value="Trans_reg_C"/>
    <property type="match status" value="1"/>
</dbReference>
<dbReference type="GO" id="GO:0000976">
    <property type="term" value="F:transcription cis-regulatory region binding"/>
    <property type="evidence" value="ECO:0007669"/>
    <property type="project" value="TreeGrafter"/>
</dbReference>
<dbReference type="STRING" id="1802315.A3F51_00530"/>
<evidence type="ECO:0000313" key="11">
    <source>
        <dbReference type="Proteomes" id="UP000178089"/>
    </source>
</evidence>
<keyword evidence="5" id="KW-0804">Transcription</keyword>
<evidence type="ECO:0000256" key="1">
    <source>
        <dbReference type="ARBA" id="ARBA00022553"/>
    </source>
</evidence>
<proteinExistence type="predicted"/>
<evidence type="ECO:0000256" key="6">
    <source>
        <dbReference type="PROSITE-ProRule" id="PRU00169"/>
    </source>
</evidence>
<feature type="domain" description="OmpR/PhoB-type" evidence="9">
    <location>
        <begin position="125"/>
        <end position="223"/>
    </location>
</feature>
<dbReference type="PROSITE" id="PS50110">
    <property type="entry name" value="RESPONSE_REGULATORY"/>
    <property type="match status" value="1"/>
</dbReference>
<feature type="modified residue" description="4-aspartylphosphate" evidence="6">
    <location>
        <position position="51"/>
    </location>
</feature>
<dbReference type="Gene3D" id="3.40.50.2300">
    <property type="match status" value="1"/>
</dbReference>
<dbReference type="Pfam" id="PF00486">
    <property type="entry name" value="Trans_reg_C"/>
    <property type="match status" value="1"/>
</dbReference>
<evidence type="ECO:0008006" key="12">
    <source>
        <dbReference type="Google" id="ProtNLM"/>
    </source>
</evidence>
<dbReference type="InterPro" id="IPR039420">
    <property type="entry name" value="WalR-like"/>
</dbReference>
<dbReference type="Gene3D" id="1.10.10.10">
    <property type="entry name" value="Winged helix-like DNA-binding domain superfamily/Winged helix DNA-binding domain"/>
    <property type="match status" value="1"/>
</dbReference>
<reference evidence="10 11" key="1">
    <citation type="journal article" date="2016" name="Nat. Commun.">
        <title>Thousands of microbial genomes shed light on interconnected biogeochemical processes in an aquifer system.</title>
        <authorList>
            <person name="Anantharaman K."/>
            <person name="Brown C.T."/>
            <person name="Hug L.A."/>
            <person name="Sharon I."/>
            <person name="Castelle C.J."/>
            <person name="Probst A.J."/>
            <person name="Thomas B.C."/>
            <person name="Singh A."/>
            <person name="Wilkins M.J."/>
            <person name="Karaoz U."/>
            <person name="Brodie E.L."/>
            <person name="Williams K.H."/>
            <person name="Hubbard S.S."/>
            <person name="Banfield J.F."/>
        </authorList>
    </citation>
    <scope>NUCLEOTIDE SEQUENCE [LARGE SCALE GENOMIC DNA]</scope>
</reference>
<dbReference type="InterPro" id="IPR001789">
    <property type="entry name" value="Sig_transdc_resp-reg_receiver"/>
</dbReference>
<dbReference type="GO" id="GO:0006355">
    <property type="term" value="P:regulation of DNA-templated transcription"/>
    <property type="evidence" value="ECO:0007669"/>
    <property type="project" value="InterPro"/>
</dbReference>
<evidence type="ECO:0000259" key="9">
    <source>
        <dbReference type="PROSITE" id="PS51755"/>
    </source>
</evidence>
<keyword evidence="2" id="KW-0902">Two-component regulatory system</keyword>
<dbReference type="InterPro" id="IPR011006">
    <property type="entry name" value="CheY-like_superfamily"/>
</dbReference>
<dbReference type="PANTHER" id="PTHR48111:SF22">
    <property type="entry name" value="REGULATOR OF RPOS"/>
    <property type="match status" value="1"/>
</dbReference>
<sequence>MKVLIVEDDPNLAQVIKKSLIAKEYTVDLAVDGSEGSFLGKSYDYDVIMLDYSLPKKNGLDVCKEIRGVGRTTPIIFLSIIDSLEIKVAALNHGADDYLVKPFELEELHARLEALHRRPQIKPPETTLNVGDIVMNLEKRTVTRGGITINLTRKEFGVLEYLIRHQGTMVSRVLIMEHVWTADSDILSNTIETHMRNIRKKLNIAGKPDLISNVTGRGYMISL</sequence>
<evidence type="ECO:0000256" key="2">
    <source>
        <dbReference type="ARBA" id="ARBA00023012"/>
    </source>
</evidence>
<dbReference type="Pfam" id="PF00072">
    <property type="entry name" value="Response_reg"/>
    <property type="match status" value="1"/>
</dbReference>
<dbReference type="PROSITE" id="PS51755">
    <property type="entry name" value="OMPR_PHOB"/>
    <property type="match status" value="1"/>
</dbReference>
<dbReference type="GO" id="GO:0005829">
    <property type="term" value="C:cytosol"/>
    <property type="evidence" value="ECO:0007669"/>
    <property type="project" value="TreeGrafter"/>
</dbReference>
<dbReference type="GO" id="GO:0032993">
    <property type="term" value="C:protein-DNA complex"/>
    <property type="evidence" value="ECO:0007669"/>
    <property type="project" value="TreeGrafter"/>
</dbReference>
<dbReference type="Proteomes" id="UP000178089">
    <property type="component" value="Unassembled WGS sequence"/>
</dbReference>
<gene>
    <name evidence="10" type="ORF">A3F51_00530</name>
</gene>
<evidence type="ECO:0000313" key="10">
    <source>
        <dbReference type="EMBL" id="OHA29096.1"/>
    </source>
</evidence>
<name>A0A1G2MYZ5_9BACT</name>
<dbReference type="AlphaFoldDB" id="A0A1G2MYZ5"/>
<feature type="DNA-binding region" description="OmpR/PhoB-type" evidence="7">
    <location>
        <begin position="125"/>
        <end position="223"/>
    </location>
</feature>